<dbReference type="EMBL" id="JAINUL010000001">
    <property type="protein sequence ID" value="MCC0094714.1"/>
    <property type="molecule type" value="Genomic_DNA"/>
</dbReference>
<evidence type="ECO:0000259" key="2">
    <source>
        <dbReference type="Pfam" id="PF13032"/>
    </source>
</evidence>
<feature type="domain" description="pPIWI-RE module N-terminal" evidence="3">
    <location>
        <begin position="39"/>
        <end position="425"/>
    </location>
</feature>
<feature type="region of interest" description="Disordered" evidence="1">
    <location>
        <begin position="783"/>
        <end position="815"/>
    </location>
</feature>
<dbReference type="InterPro" id="IPR040496">
    <property type="entry name" value="MID_pPIWI_RE"/>
</dbReference>
<dbReference type="Pfam" id="PF18157">
    <property type="entry name" value="MID_pPIWI_RE"/>
    <property type="match status" value="1"/>
</dbReference>
<protein>
    <submittedName>
        <fullName evidence="5">RNaseH domain-containing protein</fullName>
    </submittedName>
</protein>
<name>A0ABS8E1A8_9ACTN</name>
<dbReference type="Proteomes" id="UP001520654">
    <property type="component" value="Unassembled WGS sequence"/>
</dbReference>
<evidence type="ECO:0000259" key="4">
    <source>
        <dbReference type="Pfam" id="PF18157"/>
    </source>
</evidence>
<dbReference type="InterPro" id="IPR025085">
    <property type="entry name" value="pPIWI_RE_X"/>
</dbReference>
<evidence type="ECO:0000256" key="1">
    <source>
        <dbReference type="SAM" id="MobiDB-lite"/>
    </source>
</evidence>
<feature type="domain" description="pPIWI-RE RNaseH" evidence="2">
    <location>
        <begin position="674"/>
        <end position="921"/>
    </location>
</feature>
<feature type="domain" description="Prokaryotic pPIWI-RE MID" evidence="4">
    <location>
        <begin position="478"/>
        <end position="617"/>
    </location>
</feature>
<accession>A0ABS8E1A8</accession>
<reference evidence="5 6" key="1">
    <citation type="submission" date="2021-08" db="EMBL/GenBank/DDBJ databases">
        <title>Genomic Architecture of Streptomyces flavotricini NGL1 and Streptomyces erythrochromogenes HMS4 With Differential Plant Beneficial attributes and laccase production capabilities.</title>
        <authorList>
            <person name="Salwan R."/>
            <person name="Kaur R."/>
            <person name="Sharma V."/>
        </authorList>
    </citation>
    <scope>NUCLEOTIDE SEQUENCE [LARGE SCALE GENOMIC DNA]</scope>
    <source>
        <strain evidence="5 6">NGL1</strain>
    </source>
</reference>
<dbReference type="Pfam" id="PF13111">
    <property type="entry name" value="pPIWI_RE_X"/>
    <property type="match status" value="1"/>
</dbReference>
<sequence length="922" mass="102732">MNEADTAEADSGKRKPPPRYNHIITPGFEARCGAALPIPVHTATFPPSLLPRLERAWSSNPKARSKYLPTYALRELIEQVEPAVLAVEGRLGEGPWLHAMQRPQHELPIQLALEFWITTHVAPHQNDVDWSTLIKRSLPLEWTQSEVDLLAHGRAANGTATPHSSTFSMLATYIAGRWVDDNLVMPGQSAKGFSALGPLTDRGERSIFSWPPRELNDEGAYGLWTHRTALRVVSMPHDGRLILRAVPHIARFGGAQPAYIPRRGDGPATATILLYLPKGALRDIERPMLLRAPVSVTGKKQDMRWQWQPSIARILPSLPSSNRYPNPDDVRTDPRHAAGIQRSADTTKDPAALLLHATGYTYLTRTDLEGEPPAFKTHGHPAESGLQPIDHLTLFEHLKEPLAKLGFDPLPALERAPQRRAPRLVPAREGALYHLELWHCAPKTYQAVHLALTRLLGYQHLGERDSDPGIHEYAGPTKITLVLRNPGALVSGLPKPPPGAEPEARTAHRRQVRGQRAEALCKEFPEADRLIGCLVEIDKPVNFAMAGEDDPYRFLKDTLPQLNRHVQCLHPVTADPKPDAKSAGLKPFEDSDVRCEDVQRAASSVKDLLRSLAHLPRLPAPHGVKGRFELATVHIAQAGPWIIPYVLRMDTDGNTTAQLMPSPSHPHEAPIPIEHLPRALTAGRGRVRRRDKAQLNDFITQALALDSHTERLFLARAQTLRNREVWPWLQNPHITPDELRLPGEDCAHPHHGEDREPKHLPGLRIVRINEEPYEIPLAFGANLFDAPDESDDDTSPDAASKSQASTEPTTNSVGLPYEEWGRFSGVVEWNDHAYLAINPRPDTHRLPKEVSKYSGDEQNATRHGANPASLEIHVSFKQPRDRGPDLAAYVNNLRRCHLHTDTATRMPLLLHLAKLMEEYISC</sequence>
<dbReference type="RefSeq" id="WP_229335281.1">
    <property type="nucleotide sequence ID" value="NZ_JAINUL010000001.1"/>
</dbReference>
<keyword evidence="6" id="KW-1185">Reference proteome</keyword>
<dbReference type="Pfam" id="PF13032">
    <property type="entry name" value="RNaseH_pPIWI_RE"/>
    <property type="match status" value="1"/>
</dbReference>
<feature type="compositionally biased region" description="Polar residues" evidence="1">
    <location>
        <begin position="800"/>
        <end position="813"/>
    </location>
</feature>
<comment type="caution">
    <text evidence="5">The sequence shown here is derived from an EMBL/GenBank/DDBJ whole genome shotgun (WGS) entry which is preliminary data.</text>
</comment>
<evidence type="ECO:0000313" key="5">
    <source>
        <dbReference type="EMBL" id="MCC0094714.1"/>
    </source>
</evidence>
<evidence type="ECO:0000259" key="3">
    <source>
        <dbReference type="Pfam" id="PF13111"/>
    </source>
</evidence>
<dbReference type="InterPro" id="IPR024996">
    <property type="entry name" value="RNaseH_pPIWI_RE"/>
</dbReference>
<feature type="compositionally biased region" description="Acidic residues" evidence="1">
    <location>
        <begin position="786"/>
        <end position="795"/>
    </location>
</feature>
<feature type="region of interest" description="Disordered" evidence="1">
    <location>
        <begin position="1"/>
        <end position="20"/>
    </location>
</feature>
<feature type="region of interest" description="Disordered" evidence="1">
    <location>
        <begin position="739"/>
        <end position="758"/>
    </location>
</feature>
<proteinExistence type="predicted"/>
<organism evidence="5 6">
    <name type="scientific">Streptomyces flavotricini</name>
    <dbReference type="NCBI Taxonomy" id="66888"/>
    <lineage>
        <taxon>Bacteria</taxon>
        <taxon>Bacillati</taxon>
        <taxon>Actinomycetota</taxon>
        <taxon>Actinomycetes</taxon>
        <taxon>Kitasatosporales</taxon>
        <taxon>Streptomycetaceae</taxon>
        <taxon>Streptomyces</taxon>
    </lineage>
</organism>
<gene>
    <name evidence="5" type="ORF">K7B10_07930</name>
</gene>
<evidence type="ECO:0000313" key="6">
    <source>
        <dbReference type="Proteomes" id="UP001520654"/>
    </source>
</evidence>